<dbReference type="PANTHER" id="PTHR12138">
    <property type="entry name" value="PRIMATE-EXPANDED PROTEIN FAMILY"/>
    <property type="match status" value="1"/>
</dbReference>
<evidence type="ECO:0008006" key="4">
    <source>
        <dbReference type="Google" id="ProtNLM"/>
    </source>
</evidence>
<accession>A0A8C9H5U1</accession>
<evidence type="ECO:0000313" key="3">
    <source>
        <dbReference type="Proteomes" id="UP000694416"/>
    </source>
</evidence>
<evidence type="ECO:0000313" key="2">
    <source>
        <dbReference type="Ensembl" id="ENSPTEP00000014993.1"/>
    </source>
</evidence>
<keyword evidence="3" id="KW-1185">Reference proteome</keyword>
<organism evidence="2 3">
    <name type="scientific">Piliocolobus tephrosceles</name>
    <name type="common">Ugandan red Colobus</name>
    <dbReference type="NCBI Taxonomy" id="591936"/>
    <lineage>
        <taxon>Eukaryota</taxon>
        <taxon>Metazoa</taxon>
        <taxon>Chordata</taxon>
        <taxon>Craniata</taxon>
        <taxon>Vertebrata</taxon>
        <taxon>Euteleostomi</taxon>
        <taxon>Mammalia</taxon>
        <taxon>Eutheria</taxon>
        <taxon>Euarchontoglires</taxon>
        <taxon>Primates</taxon>
        <taxon>Haplorrhini</taxon>
        <taxon>Catarrhini</taxon>
        <taxon>Cercopithecidae</taxon>
        <taxon>Colobinae</taxon>
        <taxon>Piliocolobus</taxon>
    </lineage>
</organism>
<protein>
    <recommendedName>
        <fullName evidence="4">Transmembrane protein</fullName>
    </recommendedName>
</protein>
<feature type="transmembrane region" description="Helical" evidence="1">
    <location>
        <begin position="108"/>
        <end position="128"/>
    </location>
</feature>
<sequence>MLANKKKKKLPPSLHIHCPMSSSPLAPSGWFLPSLVPRTELLKATRDLLINVDFFFFFFFLRRSLTLLPRLECNGTISAHCKLRLPGSHHSPASASQVARTTGTCHHAQVVFCLFVCLFFVFLVEMGFHR</sequence>
<reference evidence="2" key="2">
    <citation type="submission" date="2025-09" db="UniProtKB">
        <authorList>
            <consortium name="Ensembl"/>
        </authorList>
    </citation>
    <scope>IDENTIFICATION</scope>
</reference>
<proteinExistence type="predicted"/>
<evidence type="ECO:0000256" key="1">
    <source>
        <dbReference type="SAM" id="Phobius"/>
    </source>
</evidence>
<dbReference type="PANTHER" id="PTHR12138:SF162">
    <property type="entry name" value="CHROMOSOME UNDETERMINED SCAFFOLD_275, WHOLE GENOME SHOTGUN SEQUENCE"/>
    <property type="match status" value="1"/>
</dbReference>
<keyword evidence="1" id="KW-0472">Membrane</keyword>
<dbReference type="Proteomes" id="UP000694416">
    <property type="component" value="Unplaced"/>
</dbReference>
<dbReference type="Ensembl" id="ENSPTET00000022421.1">
    <property type="protein sequence ID" value="ENSPTEP00000014993.1"/>
    <property type="gene ID" value="ENSPTEG00000016699.1"/>
</dbReference>
<keyword evidence="1" id="KW-1133">Transmembrane helix</keyword>
<reference evidence="2" key="1">
    <citation type="submission" date="2025-08" db="UniProtKB">
        <authorList>
            <consortium name="Ensembl"/>
        </authorList>
    </citation>
    <scope>IDENTIFICATION</scope>
</reference>
<name>A0A8C9H5U1_9PRIM</name>
<dbReference type="AlphaFoldDB" id="A0A8C9H5U1"/>
<keyword evidence="1" id="KW-0812">Transmembrane</keyword>